<keyword evidence="3" id="KW-1185">Reference proteome</keyword>
<protein>
    <recommendedName>
        <fullName evidence="1">F-box domain-containing protein</fullName>
    </recommendedName>
</protein>
<name>A0A834GCI9_RHOSS</name>
<feature type="domain" description="F-box" evidence="1">
    <location>
        <begin position="24"/>
        <end position="64"/>
    </location>
</feature>
<dbReference type="InterPro" id="IPR001810">
    <property type="entry name" value="F-box_dom"/>
</dbReference>
<dbReference type="Proteomes" id="UP000626092">
    <property type="component" value="Unassembled WGS sequence"/>
</dbReference>
<dbReference type="InterPro" id="IPR013187">
    <property type="entry name" value="F-box-assoc_dom_typ3"/>
</dbReference>
<dbReference type="EMBL" id="WJXA01000010">
    <property type="protein sequence ID" value="KAF7129819.1"/>
    <property type="molecule type" value="Genomic_DNA"/>
</dbReference>
<gene>
    <name evidence="2" type="ORF">RHSIM_Rhsim10G0184900</name>
</gene>
<dbReference type="PANTHER" id="PTHR35546">
    <property type="entry name" value="F-BOX PROTEIN INTERACTION DOMAIN PROTEIN-RELATED"/>
    <property type="match status" value="1"/>
</dbReference>
<evidence type="ECO:0000259" key="1">
    <source>
        <dbReference type="SMART" id="SM00256"/>
    </source>
</evidence>
<dbReference type="InterPro" id="IPR036047">
    <property type="entry name" value="F-box-like_dom_sf"/>
</dbReference>
<dbReference type="SUPFAM" id="SSF81383">
    <property type="entry name" value="F-box domain"/>
    <property type="match status" value="1"/>
</dbReference>
<dbReference type="Pfam" id="PF00646">
    <property type="entry name" value="F-box"/>
    <property type="match status" value="1"/>
</dbReference>
<sequence>MTSKKIVLSPENHSPPPSAEIIATNVDLHTEILLRVPATSLIKFKSVSKRWLSLISDSRFAQNHAHRNPSPPHSGLYFYTTSNRSLSSNDPITRVSVRDNPRTSLPNLSFLCDSSPRFETRVLHSSNGLMLCSTFDTNNCIDDKNYVICNLTTQKFVVLPKPVLSEFHLKFRSYLVFDPKKSPNYKVVVVSLAYDLNTYKLDVYSSESASWKSPILTLKNQAGKHGAVWNGELILMSCDLGSKLESCANHDHLYMRFDVDAEKLTTTRVPYLDSKISERIEYFGECTGHLLLIHCSWYDPMEFKEQMKMISLWWYTIGAKSYSTISSARRGRNHAQPKSLSSPLRPPLLHHPLHHHNRSLPLNDQIPRVSVHDDPRTTLPDFSFLGDHSGSGSETTVNHSSNGLTLCSNFDNFYYPDEKYYVICNLTTQKFAVLPTPVVSKFNFKIGSFLVFDPKKSPYYKVVVVSFDSNASQLDVYSSESGSWKSPPILAPKVHEHSFVHGAVWNGELILMSCGRDLEFDCAKHDHLYIRFDIDAEKLTTARVPCLDSNFSQRIEYFGECNGHLILIQSSWFDPKEFKVLEMRDGENYFRWNVKYVVDLTPLGLTNRNCGTFSVMSVMNVEANENDLAVVVYDRDKVIQYNIECKTWKVLCDLSGGDFFARVCPLYEGTFRFIGSLTPV</sequence>
<dbReference type="InterPro" id="IPR011043">
    <property type="entry name" value="Gal_Oxase/kelch_b-propeller"/>
</dbReference>
<dbReference type="Pfam" id="PF08268">
    <property type="entry name" value="FBA_3"/>
    <property type="match status" value="2"/>
</dbReference>
<dbReference type="OrthoDB" id="591557at2759"/>
<dbReference type="CDD" id="cd22157">
    <property type="entry name" value="F-box_AtFBW1-like"/>
    <property type="match status" value="1"/>
</dbReference>
<organism evidence="2 3">
    <name type="scientific">Rhododendron simsii</name>
    <name type="common">Sims's rhododendron</name>
    <dbReference type="NCBI Taxonomy" id="118357"/>
    <lineage>
        <taxon>Eukaryota</taxon>
        <taxon>Viridiplantae</taxon>
        <taxon>Streptophyta</taxon>
        <taxon>Embryophyta</taxon>
        <taxon>Tracheophyta</taxon>
        <taxon>Spermatophyta</taxon>
        <taxon>Magnoliopsida</taxon>
        <taxon>eudicotyledons</taxon>
        <taxon>Gunneridae</taxon>
        <taxon>Pentapetalae</taxon>
        <taxon>asterids</taxon>
        <taxon>Ericales</taxon>
        <taxon>Ericaceae</taxon>
        <taxon>Ericoideae</taxon>
        <taxon>Rhodoreae</taxon>
        <taxon>Rhododendron</taxon>
    </lineage>
</organism>
<dbReference type="AlphaFoldDB" id="A0A834GCI9"/>
<dbReference type="SUPFAM" id="SSF50965">
    <property type="entry name" value="Galactose oxidase, central domain"/>
    <property type="match status" value="1"/>
</dbReference>
<evidence type="ECO:0000313" key="3">
    <source>
        <dbReference type="Proteomes" id="UP000626092"/>
    </source>
</evidence>
<dbReference type="PANTHER" id="PTHR35546:SF134">
    <property type="entry name" value="F-BOX ASSOCIATED DOMAIN-CONTAINING PROTEIN"/>
    <property type="match status" value="1"/>
</dbReference>
<accession>A0A834GCI9</accession>
<proteinExistence type="predicted"/>
<reference evidence="2" key="1">
    <citation type="submission" date="2019-11" db="EMBL/GenBank/DDBJ databases">
        <authorList>
            <person name="Liu Y."/>
            <person name="Hou J."/>
            <person name="Li T.-Q."/>
            <person name="Guan C.-H."/>
            <person name="Wu X."/>
            <person name="Wu H.-Z."/>
            <person name="Ling F."/>
            <person name="Zhang R."/>
            <person name="Shi X.-G."/>
            <person name="Ren J.-P."/>
            <person name="Chen E.-F."/>
            <person name="Sun J.-M."/>
        </authorList>
    </citation>
    <scope>NUCLEOTIDE SEQUENCE</scope>
    <source>
        <strain evidence="2">Adult_tree_wgs_1</strain>
        <tissue evidence="2">Leaves</tissue>
    </source>
</reference>
<dbReference type="SMART" id="SM00256">
    <property type="entry name" value="FBOX"/>
    <property type="match status" value="1"/>
</dbReference>
<dbReference type="InterPro" id="IPR055290">
    <property type="entry name" value="At3g26010-like"/>
</dbReference>
<evidence type="ECO:0000313" key="2">
    <source>
        <dbReference type="EMBL" id="KAF7129819.1"/>
    </source>
</evidence>
<comment type="caution">
    <text evidence="2">The sequence shown here is derived from an EMBL/GenBank/DDBJ whole genome shotgun (WGS) entry which is preliminary data.</text>
</comment>